<evidence type="ECO:0000313" key="4">
    <source>
        <dbReference type="Proteomes" id="UP000646484"/>
    </source>
</evidence>
<dbReference type="InterPro" id="IPR051781">
    <property type="entry name" value="Metallo-dep_Hydrolase"/>
</dbReference>
<dbReference type="Gene3D" id="1.20.58.520">
    <property type="entry name" value="Amidohydrolase"/>
    <property type="match status" value="1"/>
</dbReference>
<comment type="caution">
    <text evidence="3">The sequence shown here is derived from an EMBL/GenBank/DDBJ whole genome shotgun (WGS) entry which is preliminary data.</text>
</comment>
<dbReference type="PANTHER" id="PTHR43135">
    <property type="entry name" value="ALPHA-D-RIBOSE 1-METHYLPHOSPHONATE 5-TRIPHOSPHATE DIPHOSPHATASE"/>
    <property type="match status" value="1"/>
</dbReference>
<dbReference type="SUPFAM" id="SSF51556">
    <property type="entry name" value="Metallo-dependent hydrolases"/>
    <property type="match status" value="1"/>
</dbReference>
<dbReference type="InterPro" id="IPR006680">
    <property type="entry name" value="Amidohydro-rel"/>
</dbReference>
<feature type="domain" description="Amidohydrolase-related" evidence="2">
    <location>
        <begin position="75"/>
        <end position="415"/>
    </location>
</feature>
<dbReference type="Gene3D" id="3.30.110.90">
    <property type="entry name" value="Amidohydrolase"/>
    <property type="match status" value="1"/>
</dbReference>
<protein>
    <submittedName>
        <fullName evidence="3">Amidohydrolase family protein</fullName>
    </submittedName>
</protein>
<keyword evidence="4" id="KW-1185">Reference proteome</keyword>
<dbReference type="Pfam" id="PF01979">
    <property type="entry name" value="Amidohydro_1"/>
    <property type="match status" value="1"/>
</dbReference>
<dbReference type="RefSeq" id="WP_186976927.1">
    <property type="nucleotide sequence ID" value="NZ_JACOOH010000006.1"/>
</dbReference>
<proteinExistence type="predicted"/>
<sequence length="417" mass="46654">MRKICGLFAVLFVLWLNGTAQEKAIILKNTNVVDVVEGNIREGVDVVVKGGYIQAVGKNAGSGIDGKMKDMTGKYVMPGLIDAHVHIANDPKETQADRAKHLEYFLRHGITSIRDAAGDARVLKDLKEGVEQGKYIGPDIYYAAFMAGPAYFEGNDREKSMVEGWAEPFAPWMQCLRPGDDLDKAMREAKEWGCTGVKIYGGFDREALLPIVRKAKEHGLQVWGHATLFPAKPWDVADAGVQVISHAYMLEWEGVSEGLSGKIFENYEKYYDKIDHENMSVERFLQTVKAKGLIFDPTLFLCMENGMDWSVRFVKRARQIGVKICAGTDYINELSRPFPFLFDELDLYVEKCDFYPMEAIFSVTRVAAEVLGIADKAGAVEVGMQADLLVLNGNPYDNIKELRNIQMVMKRGKILGE</sequence>
<name>A0ABR7D301_9BACT</name>
<evidence type="ECO:0000313" key="3">
    <source>
        <dbReference type="EMBL" id="MBC5622301.1"/>
    </source>
</evidence>
<dbReference type="Proteomes" id="UP000646484">
    <property type="component" value="Unassembled WGS sequence"/>
</dbReference>
<dbReference type="Gene3D" id="3.40.50.10910">
    <property type="entry name" value="Amidohydrolase"/>
    <property type="match status" value="1"/>
</dbReference>
<dbReference type="SUPFAM" id="SSF51338">
    <property type="entry name" value="Composite domain of metallo-dependent hydrolases"/>
    <property type="match status" value="1"/>
</dbReference>
<gene>
    <name evidence="3" type="ORF">H8S64_14460</name>
</gene>
<keyword evidence="1" id="KW-0732">Signal</keyword>
<accession>A0ABR7D301</accession>
<dbReference type="EMBL" id="JACOOH010000006">
    <property type="protein sequence ID" value="MBC5622301.1"/>
    <property type="molecule type" value="Genomic_DNA"/>
</dbReference>
<dbReference type="Gene3D" id="2.30.40.10">
    <property type="entry name" value="Urease, subunit C, domain 1"/>
    <property type="match status" value="1"/>
</dbReference>
<evidence type="ECO:0000256" key="1">
    <source>
        <dbReference type="SAM" id="SignalP"/>
    </source>
</evidence>
<reference evidence="3 4" key="1">
    <citation type="submission" date="2020-08" db="EMBL/GenBank/DDBJ databases">
        <title>Genome public.</title>
        <authorList>
            <person name="Liu C."/>
            <person name="Sun Q."/>
        </authorList>
    </citation>
    <scope>NUCLEOTIDE SEQUENCE [LARGE SCALE GENOMIC DNA]</scope>
    <source>
        <strain evidence="3 4">NSJ-56</strain>
    </source>
</reference>
<evidence type="ECO:0000259" key="2">
    <source>
        <dbReference type="Pfam" id="PF01979"/>
    </source>
</evidence>
<organism evidence="3 4">
    <name type="scientific">Butyricimonas hominis</name>
    <dbReference type="NCBI Taxonomy" id="2763032"/>
    <lineage>
        <taxon>Bacteria</taxon>
        <taxon>Pseudomonadati</taxon>
        <taxon>Bacteroidota</taxon>
        <taxon>Bacteroidia</taxon>
        <taxon>Bacteroidales</taxon>
        <taxon>Odoribacteraceae</taxon>
        <taxon>Butyricimonas</taxon>
    </lineage>
</organism>
<feature type="signal peptide" evidence="1">
    <location>
        <begin position="1"/>
        <end position="20"/>
    </location>
</feature>
<dbReference type="PANTHER" id="PTHR43135:SF3">
    <property type="entry name" value="ALPHA-D-RIBOSE 1-METHYLPHOSPHONATE 5-TRIPHOSPHATE DIPHOSPHATASE"/>
    <property type="match status" value="1"/>
</dbReference>
<dbReference type="InterPro" id="IPR032466">
    <property type="entry name" value="Metal_Hydrolase"/>
</dbReference>
<dbReference type="InterPro" id="IPR011059">
    <property type="entry name" value="Metal-dep_hydrolase_composite"/>
</dbReference>
<feature type="chain" id="PRO_5046068567" evidence="1">
    <location>
        <begin position="21"/>
        <end position="417"/>
    </location>
</feature>